<accession>A0ABU9QVT2</accession>
<dbReference type="Pfam" id="PF01420">
    <property type="entry name" value="Methylase_S"/>
    <property type="match status" value="1"/>
</dbReference>
<reference evidence="5 6" key="1">
    <citation type="submission" date="2024-01" db="EMBL/GenBank/DDBJ databases">
        <title>The diversity of rhizobia nodulating Mimosa spp. in eleven states of Brazil covering several biomes is determined by host plant, location, and edaphic factors.</title>
        <authorList>
            <person name="Rouws L."/>
            <person name="Barauna A."/>
            <person name="Beukes C."/>
            <person name="De Faria S.M."/>
            <person name="Gross E."/>
            <person name="Dos Reis Junior F.B."/>
            <person name="Simon M."/>
            <person name="Maluk M."/>
            <person name="Odee D.W."/>
            <person name="Kenicer G."/>
            <person name="Young J.P.W."/>
            <person name="Reis V.M."/>
            <person name="Zilli J."/>
            <person name="James E.K."/>
        </authorList>
    </citation>
    <scope>NUCLEOTIDE SEQUENCE [LARGE SCALE GENOMIC DNA]</scope>
    <source>
        <strain evidence="5 6">JPY530</strain>
    </source>
</reference>
<feature type="domain" description="Type I restriction modification DNA specificity" evidence="4">
    <location>
        <begin position="3"/>
        <end position="177"/>
    </location>
</feature>
<dbReference type="InterPro" id="IPR044946">
    <property type="entry name" value="Restrct_endonuc_typeI_TRD_sf"/>
</dbReference>
<dbReference type="EMBL" id="JAZHGA010000002">
    <property type="protein sequence ID" value="MEM5338831.1"/>
    <property type="molecule type" value="Genomic_DNA"/>
</dbReference>
<dbReference type="RefSeq" id="WP_342958582.1">
    <property type="nucleotide sequence ID" value="NZ_JAZHFZ010000002.1"/>
</dbReference>
<dbReference type="EC" id="3.1.21.-" evidence="5"/>
<evidence type="ECO:0000256" key="1">
    <source>
        <dbReference type="ARBA" id="ARBA00010923"/>
    </source>
</evidence>
<dbReference type="InterPro" id="IPR052021">
    <property type="entry name" value="Type-I_RS_S_subunit"/>
</dbReference>
<keyword evidence="6" id="KW-1185">Reference proteome</keyword>
<dbReference type="PANTHER" id="PTHR30408">
    <property type="entry name" value="TYPE-1 RESTRICTION ENZYME ECOKI SPECIFICITY PROTEIN"/>
    <property type="match status" value="1"/>
</dbReference>
<sequence>MSSEWRNSRLSDLGTFERGKSKHRPRDAAHLYGGPYPFIQTGDVAAAEGRITRFRQTYSEAGLAQSKLWPVGTLCITIAANIAETALLTFPACFPDSVVGYRTDSSKADVRFVEYLFRAFRDKVKSRAYGSVQENINLEVLRSLTFPVPPLPEQVKIAEFLARLDDRISLLRETNSTMEAVAQALFKSWFVDFEPVRARQEGRAPAGMDEDISALFPDGFDESELGLVPRGWTLATLGQLGEFQKGCSYKGEGLSDNNGAYMFNLGCFNAPRIFAFEKIKRYTADYKPRHSVAVGDLIIANTDMTQDRDILGRPLIIPGGFAPGFISHHVFKVVLNAPSLRNYLFFCFKTSVFRERAVGYATGTTVLALPKDAIEKHPLVVPDPKLIDVFNEVVGPILELIENNQRMVETLGSLRDALLPRLISGQLRLSEAETLVA</sequence>
<comment type="caution">
    <text evidence="5">The sequence shown here is derived from an EMBL/GenBank/DDBJ whole genome shotgun (WGS) entry which is preliminary data.</text>
</comment>
<keyword evidence="2" id="KW-0680">Restriction system</keyword>
<evidence type="ECO:0000256" key="3">
    <source>
        <dbReference type="ARBA" id="ARBA00023125"/>
    </source>
</evidence>
<keyword evidence="5" id="KW-0255">Endonuclease</keyword>
<dbReference type="GO" id="GO:0016787">
    <property type="term" value="F:hydrolase activity"/>
    <property type="evidence" value="ECO:0007669"/>
    <property type="project" value="UniProtKB-KW"/>
</dbReference>
<keyword evidence="5" id="KW-0540">Nuclease</keyword>
<dbReference type="Gene3D" id="1.10.287.1120">
    <property type="entry name" value="Bipartite methylase S protein"/>
    <property type="match status" value="1"/>
</dbReference>
<dbReference type="PANTHER" id="PTHR30408:SF13">
    <property type="entry name" value="TYPE I RESTRICTION ENZYME HINDI SPECIFICITY SUBUNIT"/>
    <property type="match status" value="1"/>
</dbReference>
<evidence type="ECO:0000313" key="5">
    <source>
        <dbReference type="EMBL" id="MEM5338831.1"/>
    </source>
</evidence>
<dbReference type="SUPFAM" id="SSF116734">
    <property type="entry name" value="DNA methylase specificity domain"/>
    <property type="match status" value="2"/>
</dbReference>
<keyword evidence="5" id="KW-0378">Hydrolase</keyword>
<comment type="similarity">
    <text evidence="1">Belongs to the type-I restriction system S methylase family.</text>
</comment>
<dbReference type="InterPro" id="IPR000055">
    <property type="entry name" value="Restrct_endonuc_typeI_TRD"/>
</dbReference>
<name>A0ABU9QVT2_9BURK</name>
<evidence type="ECO:0000313" key="6">
    <source>
        <dbReference type="Proteomes" id="UP001481677"/>
    </source>
</evidence>
<dbReference type="Gene3D" id="3.90.220.20">
    <property type="entry name" value="DNA methylase specificity domains"/>
    <property type="match status" value="2"/>
</dbReference>
<gene>
    <name evidence="5" type="ORF">V4C56_04220</name>
</gene>
<dbReference type="GO" id="GO:0004519">
    <property type="term" value="F:endonuclease activity"/>
    <property type="evidence" value="ECO:0007669"/>
    <property type="project" value="UniProtKB-KW"/>
</dbReference>
<protein>
    <submittedName>
        <fullName evidence="5">Restriction endonuclease subunit S</fullName>
        <ecNumber evidence="5">3.1.21.-</ecNumber>
    </submittedName>
</protein>
<evidence type="ECO:0000256" key="2">
    <source>
        <dbReference type="ARBA" id="ARBA00022747"/>
    </source>
</evidence>
<evidence type="ECO:0000259" key="4">
    <source>
        <dbReference type="Pfam" id="PF01420"/>
    </source>
</evidence>
<dbReference type="CDD" id="cd17282">
    <property type="entry name" value="RMtype1_S_Eco16444ORF1681_TRD1-CR1_like"/>
    <property type="match status" value="1"/>
</dbReference>
<keyword evidence="3" id="KW-0238">DNA-binding</keyword>
<organism evidence="5 6">
    <name type="scientific">Paraburkholderia azotifigens</name>
    <dbReference type="NCBI Taxonomy" id="2057004"/>
    <lineage>
        <taxon>Bacteria</taxon>
        <taxon>Pseudomonadati</taxon>
        <taxon>Pseudomonadota</taxon>
        <taxon>Betaproteobacteria</taxon>
        <taxon>Burkholderiales</taxon>
        <taxon>Burkholderiaceae</taxon>
        <taxon>Paraburkholderia</taxon>
    </lineage>
</organism>
<dbReference type="Proteomes" id="UP001481677">
    <property type="component" value="Unassembled WGS sequence"/>
</dbReference>
<proteinExistence type="inferred from homology"/>